<feature type="domain" description="DNA-directed DNA polymerase family B exonuclease" evidence="9">
    <location>
        <begin position="206"/>
        <end position="298"/>
    </location>
</feature>
<dbReference type="Gene3D" id="3.90.1600.10">
    <property type="entry name" value="Palm domain of DNA polymerase"/>
    <property type="match status" value="2"/>
</dbReference>
<protein>
    <recommendedName>
        <fullName evidence="7">DNA polymerase</fullName>
        <ecNumber evidence="7">2.7.7.7</ecNumber>
    </recommendedName>
</protein>
<dbReference type="InterPro" id="IPR006172">
    <property type="entry name" value="DNA-dir_DNA_pol_B"/>
</dbReference>
<keyword evidence="7" id="KW-0235">DNA replication</keyword>
<evidence type="ECO:0000313" key="12">
    <source>
        <dbReference type="Proteomes" id="UP000217979"/>
    </source>
</evidence>
<dbReference type="RefSeq" id="WP_061273579.1">
    <property type="nucleotide sequence ID" value="NZ_CP023525.1"/>
</dbReference>
<dbReference type="InterPro" id="IPR006134">
    <property type="entry name" value="DNA-dir_DNA_pol_B_multi_dom"/>
</dbReference>
<dbReference type="EC" id="2.7.7.7" evidence="7"/>
<dbReference type="EMBL" id="CP023525">
    <property type="protein sequence ID" value="ATF94172.1"/>
    <property type="molecule type" value="Genomic_DNA"/>
</dbReference>
<dbReference type="SUPFAM" id="SSF53098">
    <property type="entry name" value="Ribonuclease H-like"/>
    <property type="match status" value="1"/>
</dbReference>
<comment type="catalytic activity">
    <reaction evidence="6 7">
        <text>DNA(n) + a 2'-deoxyribonucleoside 5'-triphosphate = DNA(n+1) + diphosphate</text>
        <dbReference type="Rhea" id="RHEA:22508"/>
        <dbReference type="Rhea" id="RHEA-COMP:17339"/>
        <dbReference type="Rhea" id="RHEA-COMP:17340"/>
        <dbReference type="ChEBI" id="CHEBI:33019"/>
        <dbReference type="ChEBI" id="CHEBI:61560"/>
        <dbReference type="ChEBI" id="CHEBI:173112"/>
        <dbReference type="EC" id="2.7.7.7"/>
    </reaction>
</comment>
<dbReference type="GO" id="GO:0045004">
    <property type="term" value="P:DNA replication proofreading"/>
    <property type="evidence" value="ECO:0007669"/>
    <property type="project" value="TreeGrafter"/>
</dbReference>
<dbReference type="InterPro" id="IPR017964">
    <property type="entry name" value="DNA-dir_DNA_pol_B_CS"/>
</dbReference>
<keyword evidence="5 7" id="KW-0238">DNA-binding</keyword>
<proteinExistence type="inferred from homology"/>
<gene>
    <name evidence="11" type="ORF">CO704_19765</name>
</gene>
<evidence type="ECO:0000259" key="10">
    <source>
        <dbReference type="Pfam" id="PF22587"/>
    </source>
</evidence>
<dbReference type="SUPFAM" id="SSF56672">
    <property type="entry name" value="DNA/RNA polymerases"/>
    <property type="match status" value="1"/>
</dbReference>
<sequence>MSQARQGFLLTRHWRDTPRGTEVDFWLATDDGPQKVRLPPQESVAFIPQQQLAQAQRLLASESQFRLTPLELKDFHRQPVAGLYCQQHRQLMRLEKLLRDGGVTVYEADIRPPERFLMERFITAPVWFSGDPQGDVLLNTRLKPAPEYRPPLKWVSLDIETNRHGELYCIGLEGCGQRHVYMLGPENGDASGLDFTLEYVASRPLLLEKLNSWFAEHDPDILIGWNVVQFDLRVLQKMAERYQVPLRLGRGNSLLEWREHGFKQGVFFAQLAGRVIIDGIEALKSAFWNFSSFSLETVSRELLGEGKSIDNPWDRMDEIDRRFAEDKPALATYNLKDCELVTRIFHKTELMPFLLERATVNGLPLDKHGGSVAAFSHLYFPRMHRAGYVAPNMGEVPPQASPGGYVMDSRPGLYDSVLVLDYKSLYPSIIRTFLIDPVGLVEGTAQPDVTHSVEGFIGGWFSREKNCLPEIVSQIWHGRDEAKRQGNKPLSQALKIIMNAFYGVLGTSACRFFDPRLASSITMRGHEIMRQTKALIESQGYDVIYGDTDSTFVWLKKAHSEEDAAQIGKRLVGYVNTWWQEHLKNTQNLDCALELEYETHFCRFLMPTIRGTDQGSKKRYAGLIQEGEEQRMVFKGLETVRTDWTPLAQQFQQTLYLRIFRGEPYQDYIRDTIASLMAGELDAQLVYRKRLRRPLSEYQKNVPPHVRAARLADEHNQRLGRPAQYQNRGTIKYVMTMSGPEPVDYQQSPLDYDHYLTRQLQPVAEGILPFLEDDFATLMTGQMGLF</sequence>
<dbReference type="Gene3D" id="2.40.50.590">
    <property type="match status" value="2"/>
</dbReference>
<dbReference type="GO" id="GO:0008296">
    <property type="term" value="F:3'-5'-DNA exonuclease activity"/>
    <property type="evidence" value="ECO:0007669"/>
    <property type="project" value="TreeGrafter"/>
</dbReference>
<dbReference type="GO" id="GO:0003887">
    <property type="term" value="F:DNA-directed DNA polymerase activity"/>
    <property type="evidence" value="ECO:0007669"/>
    <property type="project" value="UniProtKB-KW"/>
</dbReference>
<dbReference type="InterPro" id="IPR050240">
    <property type="entry name" value="DNA_pol_type-B"/>
</dbReference>
<organism evidence="11 12">
    <name type="scientific">Cedecea neteri</name>
    <dbReference type="NCBI Taxonomy" id="158822"/>
    <lineage>
        <taxon>Bacteria</taxon>
        <taxon>Pseudomonadati</taxon>
        <taxon>Pseudomonadota</taxon>
        <taxon>Gammaproteobacteria</taxon>
        <taxon>Enterobacterales</taxon>
        <taxon>Enterobacteriaceae</taxon>
        <taxon>Cedecea</taxon>
    </lineage>
</organism>
<evidence type="ECO:0000259" key="9">
    <source>
        <dbReference type="Pfam" id="PF03104"/>
    </source>
</evidence>
<dbReference type="NCBIfam" id="NF004421">
    <property type="entry name" value="PRK05762.1-2"/>
    <property type="match status" value="1"/>
</dbReference>
<dbReference type="Gene3D" id="1.10.132.60">
    <property type="entry name" value="DNA polymerase family B, C-terminal domain"/>
    <property type="match status" value="1"/>
</dbReference>
<evidence type="ECO:0000259" key="8">
    <source>
        <dbReference type="Pfam" id="PF00136"/>
    </source>
</evidence>
<feature type="domain" description="DNA-directed DNA polymerase family B multifunctional" evidence="8">
    <location>
        <begin position="381"/>
        <end position="763"/>
    </location>
</feature>
<feature type="domain" description="DNA polymerase II insertion" evidence="10">
    <location>
        <begin position="43"/>
        <end position="103"/>
    </location>
</feature>
<dbReference type="FunFam" id="3.90.1600.10:FF:000009">
    <property type="entry name" value="DNA polymerase"/>
    <property type="match status" value="1"/>
</dbReference>
<dbReference type="Pfam" id="PF22587">
    <property type="entry name" value="DNApolII_insertion"/>
    <property type="match status" value="1"/>
</dbReference>
<dbReference type="GO" id="GO:0003677">
    <property type="term" value="F:DNA binding"/>
    <property type="evidence" value="ECO:0007669"/>
    <property type="project" value="UniProtKB-KW"/>
</dbReference>
<dbReference type="NCBIfam" id="NF004420">
    <property type="entry name" value="PRK05762.1-1"/>
    <property type="match status" value="1"/>
</dbReference>
<dbReference type="FunFam" id="3.90.1600.10:FF:000010">
    <property type="entry name" value="DNA polymerase"/>
    <property type="match status" value="1"/>
</dbReference>
<dbReference type="PROSITE" id="PS00116">
    <property type="entry name" value="DNA_POLYMERASE_B"/>
    <property type="match status" value="1"/>
</dbReference>
<evidence type="ECO:0000256" key="6">
    <source>
        <dbReference type="ARBA" id="ARBA00049244"/>
    </source>
</evidence>
<dbReference type="PRINTS" id="PR00106">
    <property type="entry name" value="DNAPOLB"/>
</dbReference>
<evidence type="ECO:0000256" key="2">
    <source>
        <dbReference type="ARBA" id="ARBA00022679"/>
    </source>
</evidence>
<dbReference type="InterPro" id="IPR036397">
    <property type="entry name" value="RNaseH_sf"/>
</dbReference>
<dbReference type="InterPro" id="IPR006133">
    <property type="entry name" value="DNA-dir_DNA_pol_B_exonuc"/>
</dbReference>
<dbReference type="Gene3D" id="3.30.420.10">
    <property type="entry name" value="Ribonuclease H-like superfamily/Ribonuclease H"/>
    <property type="match status" value="1"/>
</dbReference>
<dbReference type="NCBIfam" id="NF004422">
    <property type="entry name" value="PRK05762.1-4"/>
    <property type="match status" value="1"/>
</dbReference>
<comment type="similarity">
    <text evidence="1 7">Belongs to the DNA polymerase type-B family.</text>
</comment>
<dbReference type="InterPro" id="IPR043502">
    <property type="entry name" value="DNA/RNA_pol_sf"/>
</dbReference>
<dbReference type="GO" id="GO:0009432">
    <property type="term" value="P:SOS response"/>
    <property type="evidence" value="ECO:0007669"/>
    <property type="project" value="TreeGrafter"/>
</dbReference>
<dbReference type="SMART" id="SM00486">
    <property type="entry name" value="POLBc"/>
    <property type="match status" value="1"/>
</dbReference>
<dbReference type="FunFam" id="1.10.132.60:FF:000008">
    <property type="entry name" value="DNA polymerase"/>
    <property type="match status" value="1"/>
</dbReference>
<reference evidence="11 12" key="1">
    <citation type="submission" date="2017-09" db="EMBL/GenBank/DDBJ databases">
        <title>FDA dAtabase for Regulatory Grade micrObial Sequences (FDA-ARGOS): Supporting development and validation of Infectious Disease Dx tests.</title>
        <authorList>
            <person name="Minogue T."/>
            <person name="Wolcott M."/>
            <person name="Wasieloski L."/>
            <person name="Aguilar W."/>
            <person name="Moore D."/>
            <person name="Tallon L."/>
            <person name="Sadzewicz L."/>
            <person name="Ott S."/>
            <person name="Zhao X."/>
            <person name="Nagaraj S."/>
            <person name="Vavikolanu K."/>
            <person name="Aluvathingal J."/>
            <person name="Nadendla S."/>
            <person name="Sichtig H."/>
        </authorList>
    </citation>
    <scope>NUCLEOTIDE SEQUENCE [LARGE SCALE GENOMIC DNA]</scope>
    <source>
        <strain evidence="11 12">FDAARGOS_392</strain>
    </source>
</reference>
<dbReference type="Pfam" id="PF00136">
    <property type="entry name" value="DNA_pol_B"/>
    <property type="match status" value="1"/>
</dbReference>
<dbReference type="InterPro" id="IPR055208">
    <property type="entry name" value="PolB_insertion"/>
</dbReference>
<dbReference type="AlphaFoldDB" id="A0A291E2N0"/>
<evidence type="ECO:0000256" key="1">
    <source>
        <dbReference type="ARBA" id="ARBA00005755"/>
    </source>
</evidence>
<evidence type="ECO:0000256" key="7">
    <source>
        <dbReference type="RuleBase" id="RU000442"/>
    </source>
</evidence>
<evidence type="ECO:0000256" key="3">
    <source>
        <dbReference type="ARBA" id="ARBA00022695"/>
    </source>
</evidence>
<name>A0A291E2N0_9ENTR</name>
<dbReference type="InterPro" id="IPR023211">
    <property type="entry name" value="DNA_pol_palm_dom_sf"/>
</dbReference>
<dbReference type="CDD" id="cd05784">
    <property type="entry name" value="DNA_polB_II_exo"/>
    <property type="match status" value="1"/>
</dbReference>
<evidence type="ECO:0000256" key="4">
    <source>
        <dbReference type="ARBA" id="ARBA00022932"/>
    </source>
</evidence>
<evidence type="ECO:0000313" key="11">
    <source>
        <dbReference type="EMBL" id="ATF94172.1"/>
    </source>
</evidence>
<keyword evidence="4 7" id="KW-0239">DNA-directed DNA polymerase</keyword>
<dbReference type="CDD" id="cd05537">
    <property type="entry name" value="POLBc_Pol_II"/>
    <property type="match status" value="1"/>
</dbReference>
<keyword evidence="3 7" id="KW-0548">Nucleotidyltransferase</keyword>
<accession>A0A291E2N0</accession>
<dbReference type="Proteomes" id="UP000217979">
    <property type="component" value="Chromosome"/>
</dbReference>
<dbReference type="PANTHER" id="PTHR10322:SF23">
    <property type="entry name" value="DNA POLYMERASE DELTA CATALYTIC SUBUNIT"/>
    <property type="match status" value="1"/>
</dbReference>
<keyword evidence="2 7" id="KW-0808">Transferase</keyword>
<dbReference type="InterPro" id="IPR042087">
    <property type="entry name" value="DNA_pol_B_thumb"/>
</dbReference>
<dbReference type="Pfam" id="PF21474">
    <property type="entry name" value="DNApolII_N"/>
    <property type="match status" value="1"/>
</dbReference>
<dbReference type="Pfam" id="PF03104">
    <property type="entry name" value="DNA_pol_B_exo1"/>
    <property type="match status" value="1"/>
</dbReference>
<dbReference type="PANTHER" id="PTHR10322">
    <property type="entry name" value="DNA POLYMERASE CATALYTIC SUBUNIT"/>
    <property type="match status" value="1"/>
</dbReference>
<dbReference type="InterPro" id="IPR012337">
    <property type="entry name" value="RNaseH-like_sf"/>
</dbReference>
<dbReference type="FunFam" id="3.30.420.10:FF:000052">
    <property type="entry name" value="DNA polymerase"/>
    <property type="match status" value="1"/>
</dbReference>
<evidence type="ECO:0000256" key="5">
    <source>
        <dbReference type="ARBA" id="ARBA00023125"/>
    </source>
</evidence>
<dbReference type="GO" id="GO:0000166">
    <property type="term" value="F:nucleotide binding"/>
    <property type="evidence" value="ECO:0007669"/>
    <property type="project" value="InterPro"/>
</dbReference>